<keyword evidence="3" id="KW-1185">Reference proteome</keyword>
<organism evidence="2 3">
    <name type="scientific">Protopolystoma xenopodis</name>
    <dbReference type="NCBI Taxonomy" id="117903"/>
    <lineage>
        <taxon>Eukaryota</taxon>
        <taxon>Metazoa</taxon>
        <taxon>Spiralia</taxon>
        <taxon>Lophotrochozoa</taxon>
        <taxon>Platyhelminthes</taxon>
        <taxon>Monogenea</taxon>
        <taxon>Polyopisthocotylea</taxon>
        <taxon>Polystomatidea</taxon>
        <taxon>Polystomatidae</taxon>
        <taxon>Protopolystoma</taxon>
    </lineage>
</organism>
<comment type="caution">
    <text evidence="2">The sequence shown here is derived from an EMBL/GenBank/DDBJ whole genome shotgun (WGS) entry which is preliminary data.</text>
</comment>
<protein>
    <recommendedName>
        <fullName evidence="1">LysM domain-containing protein</fullName>
    </recommendedName>
</protein>
<dbReference type="EMBL" id="CAAALY010027529">
    <property type="protein sequence ID" value="VEL16200.1"/>
    <property type="molecule type" value="Genomic_DNA"/>
</dbReference>
<gene>
    <name evidence="2" type="ORF">PXEA_LOCUS9640</name>
</gene>
<feature type="domain" description="LysM" evidence="1">
    <location>
        <begin position="2"/>
        <end position="40"/>
    </location>
</feature>
<dbReference type="InterPro" id="IPR036779">
    <property type="entry name" value="LysM_dom_sf"/>
</dbReference>
<dbReference type="SUPFAM" id="SSF54106">
    <property type="entry name" value="LysM domain"/>
    <property type="match status" value="1"/>
</dbReference>
<evidence type="ECO:0000313" key="2">
    <source>
        <dbReference type="EMBL" id="VEL16200.1"/>
    </source>
</evidence>
<evidence type="ECO:0000313" key="3">
    <source>
        <dbReference type="Proteomes" id="UP000784294"/>
    </source>
</evidence>
<accession>A0A3S5B8N9</accession>
<dbReference type="AlphaFoldDB" id="A0A3S5B8N9"/>
<dbReference type="SMART" id="SM00257">
    <property type="entry name" value="LysM"/>
    <property type="match status" value="1"/>
</dbReference>
<proteinExistence type="predicted"/>
<sequence length="62" mass="6645">MPGDTLASIAAHFDSTPSELASFNRLVCRTLFIDQLLSIPILSTVKQEEGTTGPVADNNALR</sequence>
<dbReference type="Gene3D" id="3.10.350.10">
    <property type="entry name" value="LysM domain"/>
    <property type="match status" value="1"/>
</dbReference>
<dbReference type="Pfam" id="PF01476">
    <property type="entry name" value="LysM"/>
    <property type="match status" value="1"/>
</dbReference>
<reference evidence="2" key="1">
    <citation type="submission" date="2018-11" db="EMBL/GenBank/DDBJ databases">
        <authorList>
            <consortium name="Pathogen Informatics"/>
        </authorList>
    </citation>
    <scope>NUCLEOTIDE SEQUENCE</scope>
</reference>
<name>A0A3S5B8N9_9PLAT</name>
<evidence type="ECO:0000259" key="1">
    <source>
        <dbReference type="SMART" id="SM00257"/>
    </source>
</evidence>
<dbReference type="CDD" id="cd00118">
    <property type="entry name" value="LysM"/>
    <property type="match status" value="1"/>
</dbReference>
<dbReference type="InterPro" id="IPR018392">
    <property type="entry name" value="LysM"/>
</dbReference>
<dbReference type="OrthoDB" id="26679at2759"/>
<dbReference type="Proteomes" id="UP000784294">
    <property type="component" value="Unassembled WGS sequence"/>
</dbReference>